<evidence type="ECO:0000313" key="4">
    <source>
        <dbReference type="EMBL" id="OAT66620.1"/>
    </source>
</evidence>
<dbReference type="Proteomes" id="UP000186919">
    <property type="component" value="Unassembled WGS sequence"/>
</dbReference>
<feature type="region of interest" description="Disordered" evidence="1">
    <location>
        <begin position="137"/>
        <end position="190"/>
    </location>
</feature>
<dbReference type="RefSeq" id="WP_064633703.1">
    <property type="nucleotide sequence ID" value="NZ_LQYE01000032.1"/>
</dbReference>
<feature type="domain" description="DUF5666" evidence="3">
    <location>
        <begin position="164"/>
        <end position="234"/>
    </location>
</feature>
<feature type="compositionally biased region" description="Polar residues" evidence="1">
    <location>
        <begin position="168"/>
        <end position="181"/>
    </location>
</feature>
<feature type="chain" id="PRO_5039542376" description="DUF5666 domain-containing protein" evidence="2">
    <location>
        <begin position="30"/>
        <end position="255"/>
    </location>
</feature>
<evidence type="ECO:0000256" key="2">
    <source>
        <dbReference type="SAM" id="SignalP"/>
    </source>
</evidence>
<feature type="signal peptide" evidence="2">
    <location>
        <begin position="1"/>
        <end position="29"/>
    </location>
</feature>
<protein>
    <recommendedName>
        <fullName evidence="3">DUF5666 domain-containing protein</fullName>
    </recommendedName>
</protein>
<proteinExistence type="predicted"/>
<dbReference type="Pfam" id="PF18914">
    <property type="entry name" value="DUF5666"/>
    <property type="match status" value="1"/>
</dbReference>
<dbReference type="AlphaFoldDB" id="A0A179V3Z8"/>
<keyword evidence="2" id="KW-0732">Signal</keyword>
<feature type="compositionally biased region" description="Low complexity" evidence="1">
    <location>
        <begin position="37"/>
        <end position="52"/>
    </location>
</feature>
<dbReference type="InterPro" id="IPR043724">
    <property type="entry name" value="DUF5666"/>
</dbReference>
<feature type="region of interest" description="Disordered" evidence="1">
    <location>
        <begin position="37"/>
        <end position="58"/>
    </location>
</feature>
<evidence type="ECO:0000259" key="3">
    <source>
        <dbReference type="Pfam" id="PF18914"/>
    </source>
</evidence>
<comment type="caution">
    <text evidence="4">The sequence shown here is derived from an EMBL/GenBank/DDBJ whole genome shotgun (WGS) entry which is preliminary data.</text>
</comment>
<organism evidence="4 5">
    <name type="scientific">Mycobacteroides immunogenum</name>
    <dbReference type="NCBI Taxonomy" id="83262"/>
    <lineage>
        <taxon>Bacteria</taxon>
        <taxon>Bacillati</taxon>
        <taxon>Actinomycetota</taxon>
        <taxon>Actinomycetes</taxon>
        <taxon>Mycobacteriales</taxon>
        <taxon>Mycobacteriaceae</taxon>
        <taxon>Mycobacteroides</taxon>
    </lineage>
</organism>
<evidence type="ECO:0000313" key="5">
    <source>
        <dbReference type="Proteomes" id="UP000186919"/>
    </source>
</evidence>
<gene>
    <name evidence="4" type="ORF">AWB85_18160</name>
</gene>
<name>A0A179V3Z8_9MYCO</name>
<accession>A0A179V3Z8</accession>
<sequence>MSPTQTFAQPRFVRGALFTLAGLTAFSIAACGSPSSTTGASTTSSAPTSSSAHGEHNGKDHVAGLIASVSGNTIQVTKKDGSATVNFSQSTKVSEISAAQLPDVTAGSCIAAMTQQDTSPATARRVMIWPATDGNCTAEHAKEPQESSSPAPTSGKRPEHQAVRGTVASVSGNTITVTGADSNGGAAGPTTVTVTNDTTYAKRAPADHNAIAAGKCVAAHGADDASGNLQAASITLRAAKDGACEGGGHEGHHQR</sequence>
<reference evidence="4 5" key="1">
    <citation type="submission" date="2016-01" db="EMBL/GenBank/DDBJ databases">
        <title>Mycobacterium immunogenum strain CD11_6 genome sequencing and assembly.</title>
        <authorList>
            <person name="Kaur G."/>
            <person name="Nair G.R."/>
            <person name="Mayilraj S."/>
        </authorList>
    </citation>
    <scope>NUCLEOTIDE SEQUENCE [LARGE SCALE GENOMIC DNA]</scope>
    <source>
        <strain evidence="4 5">CD11-6</strain>
    </source>
</reference>
<dbReference type="EMBL" id="LQYE01000032">
    <property type="protein sequence ID" value="OAT66620.1"/>
    <property type="molecule type" value="Genomic_DNA"/>
</dbReference>
<evidence type="ECO:0000256" key="1">
    <source>
        <dbReference type="SAM" id="MobiDB-lite"/>
    </source>
</evidence>